<reference evidence="1 2" key="1">
    <citation type="journal article" date="2024" name="Proc. Natl. Acad. Sci. U.S.A.">
        <title>The evolutionary genomics of adaptation to stress in wild rhizobium bacteria.</title>
        <authorList>
            <person name="Kehlet-Delgado H."/>
            <person name="Montoya A.P."/>
            <person name="Jensen K.T."/>
            <person name="Wendlandt C.E."/>
            <person name="Dexheimer C."/>
            <person name="Roberts M."/>
            <person name="Torres Martinez L."/>
            <person name="Friesen M.L."/>
            <person name="Griffitts J.S."/>
            <person name="Porter S.S."/>
        </authorList>
    </citation>
    <scope>NUCLEOTIDE SEQUENCE [LARGE SCALE GENOMIC DNA]</scope>
    <source>
        <strain evidence="1 2">M0468</strain>
    </source>
</reference>
<gene>
    <name evidence="1" type="ORF">NKI81_20510</name>
</gene>
<keyword evidence="2" id="KW-1185">Reference proteome</keyword>
<dbReference type="Proteomes" id="UP001480082">
    <property type="component" value="Unassembled WGS sequence"/>
</dbReference>
<name>A0ACC6T343_9HYPH</name>
<proteinExistence type="predicted"/>
<sequence length="265" mass="28724">MMWLLRTGVRRGGPCPCQGRKLPVENYYGWLVDGKVDELRSLTAAAEEHFQQGACVQSFIDQSVCIIENHQAWAGLVVGLLAFGESLVLVGILLPGTTVLIIVGGLVGAGIVQPLPVLLAAMLGAALGDTISYFLGKWLERGVVHKWPLNRYRREIARARLFFHRYGVAAVFVGRFLGPVRATVPLVAGMMGMNRRRFQIANILSAIIWAPVVLSPGWLVAKGADNLPELDATSLVGLAVIAAMVVAIIVAVLVVRMRGRRNARI</sequence>
<accession>A0ACC6T343</accession>
<dbReference type="EMBL" id="JAMYRI010000012">
    <property type="protein sequence ID" value="MER9286315.1"/>
    <property type="molecule type" value="Genomic_DNA"/>
</dbReference>
<comment type="caution">
    <text evidence="1">The sequence shown here is derived from an EMBL/GenBank/DDBJ whole genome shotgun (WGS) entry which is preliminary data.</text>
</comment>
<organism evidence="1 2">
    <name type="scientific">Mesorhizobium australicum</name>
    <dbReference type="NCBI Taxonomy" id="536018"/>
    <lineage>
        <taxon>Bacteria</taxon>
        <taxon>Pseudomonadati</taxon>
        <taxon>Pseudomonadota</taxon>
        <taxon>Alphaproteobacteria</taxon>
        <taxon>Hyphomicrobiales</taxon>
        <taxon>Phyllobacteriaceae</taxon>
        <taxon>Mesorhizobium</taxon>
    </lineage>
</organism>
<evidence type="ECO:0000313" key="1">
    <source>
        <dbReference type="EMBL" id="MER9286315.1"/>
    </source>
</evidence>
<evidence type="ECO:0000313" key="2">
    <source>
        <dbReference type="Proteomes" id="UP001480082"/>
    </source>
</evidence>
<protein>
    <submittedName>
        <fullName evidence="1">VTT domain-containing protein</fullName>
    </submittedName>
</protein>